<feature type="domain" description="Spore coat protein U/FanG" evidence="2">
    <location>
        <begin position="23"/>
        <end position="143"/>
    </location>
</feature>
<accession>A0ABU1WQ97</accession>
<evidence type="ECO:0000259" key="2">
    <source>
        <dbReference type="Pfam" id="PF05229"/>
    </source>
</evidence>
<dbReference type="Pfam" id="PF05229">
    <property type="entry name" value="SCPU"/>
    <property type="match status" value="1"/>
</dbReference>
<protein>
    <submittedName>
        <fullName evidence="3">Spore coat protein U-like protein</fullName>
    </submittedName>
</protein>
<name>A0ABU1WQ97_9BURK</name>
<dbReference type="PROSITE" id="PS51257">
    <property type="entry name" value="PROKAR_LIPOPROTEIN"/>
    <property type="match status" value="1"/>
</dbReference>
<proteinExistence type="predicted"/>
<sequence>MKLLLRGISASLVSAACTHGWTAPTCTVATGATLSFGAVVALASSSDVTTNSGSSFWINCTPEVTAAPSLYSATPRTLTSGANNLPFTLSTVTPGGAELPSASPGAPLGFTRDGTNQTVTLHGRLYSIHFSSLPSGGYARSIALTLEY</sequence>
<evidence type="ECO:0000313" key="3">
    <source>
        <dbReference type="EMBL" id="MDR7151475.1"/>
    </source>
</evidence>
<organism evidence="3 4">
    <name type="scientific">Hydrogenophaga palleronii</name>
    <dbReference type="NCBI Taxonomy" id="65655"/>
    <lineage>
        <taxon>Bacteria</taxon>
        <taxon>Pseudomonadati</taxon>
        <taxon>Pseudomonadota</taxon>
        <taxon>Betaproteobacteria</taxon>
        <taxon>Burkholderiales</taxon>
        <taxon>Comamonadaceae</taxon>
        <taxon>Hydrogenophaga</taxon>
    </lineage>
</organism>
<dbReference type="Proteomes" id="UP001265700">
    <property type="component" value="Unassembled WGS sequence"/>
</dbReference>
<gene>
    <name evidence="3" type="ORF">J2W49_003451</name>
</gene>
<keyword evidence="1" id="KW-0732">Signal</keyword>
<dbReference type="RefSeq" id="WP_310318921.1">
    <property type="nucleotide sequence ID" value="NZ_JAVDWU010000007.1"/>
</dbReference>
<comment type="caution">
    <text evidence="3">The sequence shown here is derived from an EMBL/GenBank/DDBJ whole genome shotgun (WGS) entry which is preliminary data.</text>
</comment>
<dbReference type="InterPro" id="IPR007893">
    <property type="entry name" value="Spore_coat_U/FanG"/>
</dbReference>
<evidence type="ECO:0000313" key="4">
    <source>
        <dbReference type="Proteomes" id="UP001265700"/>
    </source>
</evidence>
<feature type="chain" id="PRO_5045999821" evidence="1">
    <location>
        <begin position="16"/>
        <end position="148"/>
    </location>
</feature>
<evidence type="ECO:0000256" key="1">
    <source>
        <dbReference type="SAM" id="SignalP"/>
    </source>
</evidence>
<feature type="signal peptide" evidence="1">
    <location>
        <begin position="1"/>
        <end position="15"/>
    </location>
</feature>
<keyword evidence="4" id="KW-1185">Reference proteome</keyword>
<dbReference type="EMBL" id="JAVDWU010000007">
    <property type="protein sequence ID" value="MDR7151475.1"/>
    <property type="molecule type" value="Genomic_DNA"/>
</dbReference>
<reference evidence="3 4" key="1">
    <citation type="submission" date="2023-07" db="EMBL/GenBank/DDBJ databases">
        <title>Sorghum-associated microbial communities from plants grown in Nebraska, USA.</title>
        <authorList>
            <person name="Schachtman D."/>
        </authorList>
    </citation>
    <scope>NUCLEOTIDE SEQUENCE [LARGE SCALE GENOMIC DNA]</scope>
    <source>
        <strain evidence="3 4">4249</strain>
    </source>
</reference>